<name>A0A837P3I1_LACPN</name>
<gene>
    <name evidence="1" type="ORF">WJL_0954</name>
</gene>
<sequence>MITQESMMHDAGASVDIYSKLEQDIYARIIQTLKTTNFDMVDSKNVLRWQVEQLAKMGVLNKQVIALVAKYTGESQQAITKLVYDNGLQIVNEIDATLSRQLHKKIVVDDEIRDTINSLQNQTWKDLDNTVNQSLLSTNYNENGAMRAYQGIIKQTTMETVVGLKTHDRALRDNVYKWVDAGIKSNLVDKGGHNWSLEGYARTVINTTAHRTFNNLRLKRMQDFGTTLAVMSSHPAAREACAPIQGQVVNLTEPGSDTFNPKYDSIYNHGYGTPAGTQGINCSHTLYPFIEGVNTNNQPQYDPEEAKANGDIQAKQRGYERAIRQTKKKLAAAEELGDKEGVARYKSLLGSQRANIRSLVKKHDFLHRDYSREQVYQQPQIKHSRR</sequence>
<dbReference type="InterPro" id="IPR009319">
    <property type="entry name" value="Phage_A118_VSP1"/>
</dbReference>
<proteinExistence type="predicted"/>
<dbReference type="Pfam" id="PF06152">
    <property type="entry name" value="Phage_min_cap2"/>
    <property type="match status" value="1"/>
</dbReference>
<dbReference type="EMBL" id="LKLZ01000003">
    <property type="protein sequence ID" value="KPN43881.1"/>
    <property type="molecule type" value="Genomic_DNA"/>
</dbReference>
<dbReference type="AlphaFoldDB" id="A0A837P3I1"/>
<protein>
    <submittedName>
        <fullName evidence="1">Phage capsid and scaffold</fullName>
    </submittedName>
</protein>
<accession>A0A837P3I1</accession>
<reference evidence="1 2" key="1">
    <citation type="submission" date="2015-10" db="EMBL/GenBank/DDBJ databases">
        <title>Resequencing of Lactobacillus plantarum WJL strain genome.</title>
        <authorList>
            <person name="Martino M.E."/>
        </authorList>
    </citation>
    <scope>NUCLEOTIDE SEQUENCE [LARGE SCALE GENOMIC DNA]</scope>
    <source>
        <strain evidence="1 2">WJL</strain>
    </source>
</reference>
<comment type="caution">
    <text evidence="1">The sequence shown here is derived from an EMBL/GenBank/DDBJ whole genome shotgun (WGS) entry which is preliminary data.</text>
</comment>
<dbReference type="Proteomes" id="UP000050511">
    <property type="component" value="Unassembled WGS sequence"/>
</dbReference>
<evidence type="ECO:0000313" key="2">
    <source>
        <dbReference type="Proteomes" id="UP000050511"/>
    </source>
</evidence>
<dbReference type="RefSeq" id="WP_022638368.1">
    <property type="nucleotide sequence ID" value="NZ_AUTE01000019.1"/>
</dbReference>
<organism evidence="1 2">
    <name type="scientific">Lactiplantibacillus plantarum WJL</name>
    <dbReference type="NCBI Taxonomy" id="1350466"/>
    <lineage>
        <taxon>Bacteria</taxon>
        <taxon>Bacillati</taxon>
        <taxon>Bacillota</taxon>
        <taxon>Bacilli</taxon>
        <taxon>Lactobacillales</taxon>
        <taxon>Lactobacillaceae</taxon>
        <taxon>Lactiplantibacillus</taxon>
    </lineage>
</organism>
<dbReference type="GO" id="GO:0005198">
    <property type="term" value="F:structural molecule activity"/>
    <property type="evidence" value="ECO:0007669"/>
    <property type="project" value="InterPro"/>
</dbReference>
<evidence type="ECO:0000313" key="1">
    <source>
        <dbReference type="EMBL" id="KPN43881.1"/>
    </source>
</evidence>